<dbReference type="OrthoDB" id="5296287at2759"/>
<sequence>MLFQVVIGSLLGVRLKDTGELALTDSIIVVLMICWFVIAFAYSWGCMAMLIPTEIFQLDTRSAGQGVAVFMNLLFTIFMAQAFFVSALRTEICNISLLCPHDFVYVLIYLLLRS</sequence>
<dbReference type="Pfam" id="PF00083">
    <property type="entry name" value="Sugar_tr"/>
    <property type="match status" value="1"/>
</dbReference>
<accession>A0A8T2VBW2</accession>
<organism evidence="8 9">
    <name type="scientific">Ceratopteris richardii</name>
    <name type="common">Triangle waterfern</name>
    <dbReference type="NCBI Taxonomy" id="49495"/>
    <lineage>
        <taxon>Eukaryota</taxon>
        <taxon>Viridiplantae</taxon>
        <taxon>Streptophyta</taxon>
        <taxon>Embryophyta</taxon>
        <taxon>Tracheophyta</taxon>
        <taxon>Polypodiopsida</taxon>
        <taxon>Polypodiidae</taxon>
        <taxon>Polypodiales</taxon>
        <taxon>Pteridineae</taxon>
        <taxon>Pteridaceae</taxon>
        <taxon>Parkerioideae</taxon>
        <taxon>Ceratopteris</taxon>
    </lineage>
</organism>
<evidence type="ECO:0000256" key="6">
    <source>
        <dbReference type="ARBA" id="ARBA00023136"/>
    </source>
</evidence>
<dbReference type="InterPro" id="IPR036259">
    <property type="entry name" value="MFS_trans_sf"/>
</dbReference>
<feature type="transmembrane region" description="Helical" evidence="7">
    <location>
        <begin position="94"/>
        <end position="112"/>
    </location>
</feature>
<dbReference type="PANTHER" id="PTHR23500">
    <property type="entry name" value="SOLUTE CARRIER FAMILY 2, FACILITATED GLUCOSE TRANSPORTER"/>
    <property type="match status" value="1"/>
</dbReference>
<feature type="transmembrane region" description="Helical" evidence="7">
    <location>
        <begin position="63"/>
        <end position="88"/>
    </location>
</feature>
<evidence type="ECO:0000256" key="2">
    <source>
        <dbReference type="ARBA" id="ARBA00010992"/>
    </source>
</evidence>
<reference evidence="8" key="1">
    <citation type="submission" date="2021-08" db="EMBL/GenBank/DDBJ databases">
        <title>WGS assembly of Ceratopteris richardii.</title>
        <authorList>
            <person name="Marchant D.B."/>
            <person name="Chen G."/>
            <person name="Jenkins J."/>
            <person name="Shu S."/>
            <person name="Leebens-Mack J."/>
            <person name="Grimwood J."/>
            <person name="Schmutz J."/>
            <person name="Soltis P."/>
            <person name="Soltis D."/>
            <person name="Chen Z.-H."/>
        </authorList>
    </citation>
    <scope>NUCLEOTIDE SEQUENCE</scope>
    <source>
        <strain evidence="8">Whitten #5841</strain>
        <tissue evidence="8">Leaf</tissue>
    </source>
</reference>
<evidence type="ECO:0000313" key="8">
    <source>
        <dbReference type="EMBL" id="KAH7445951.1"/>
    </source>
</evidence>
<evidence type="ECO:0000256" key="7">
    <source>
        <dbReference type="SAM" id="Phobius"/>
    </source>
</evidence>
<dbReference type="InterPro" id="IPR045262">
    <property type="entry name" value="STP/PLT_plant"/>
</dbReference>
<dbReference type="OMA" id="ICWFVIA"/>
<comment type="similarity">
    <text evidence="2">Belongs to the major facilitator superfamily. Sugar transporter (TC 2.A.1.1) family.</text>
</comment>
<name>A0A8T2VBW2_CERRI</name>
<feature type="transmembrane region" description="Helical" evidence="7">
    <location>
        <begin position="27"/>
        <end position="51"/>
    </location>
</feature>
<dbReference type="EMBL" id="CM035406">
    <property type="protein sequence ID" value="KAH7445951.1"/>
    <property type="molecule type" value="Genomic_DNA"/>
</dbReference>
<dbReference type="InterPro" id="IPR005828">
    <property type="entry name" value="MFS_sugar_transport-like"/>
</dbReference>
<keyword evidence="3" id="KW-0813">Transport</keyword>
<proteinExistence type="inferred from homology"/>
<evidence type="ECO:0000256" key="4">
    <source>
        <dbReference type="ARBA" id="ARBA00022692"/>
    </source>
</evidence>
<comment type="caution">
    <text evidence="8">The sequence shown here is derived from an EMBL/GenBank/DDBJ whole genome shotgun (WGS) entry which is preliminary data.</text>
</comment>
<keyword evidence="5 7" id="KW-1133">Transmembrane helix</keyword>
<dbReference type="GO" id="GO:0016020">
    <property type="term" value="C:membrane"/>
    <property type="evidence" value="ECO:0007669"/>
    <property type="project" value="UniProtKB-SubCell"/>
</dbReference>
<comment type="subcellular location">
    <subcellularLocation>
        <location evidence="1">Membrane</location>
    </subcellularLocation>
</comment>
<dbReference type="PANTHER" id="PTHR23500:SF357">
    <property type="entry name" value="IP12678P"/>
    <property type="match status" value="1"/>
</dbReference>
<evidence type="ECO:0000313" key="9">
    <source>
        <dbReference type="Proteomes" id="UP000825935"/>
    </source>
</evidence>
<keyword evidence="6 7" id="KW-0472">Membrane</keyword>
<evidence type="ECO:0000256" key="1">
    <source>
        <dbReference type="ARBA" id="ARBA00004370"/>
    </source>
</evidence>
<evidence type="ECO:0000256" key="3">
    <source>
        <dbReference type="ARBA" id="ARBA00022448"/>
    </source>
</evidence>
<evidence type="ECO:0000256" key="5">
    <source>
        <dbReference type="ARBA" id="ARBA00022989"/>
    </source>
</evidence>
<keyword evidence="9" id="KW-1185">Reference proteome</keyword>
<dbReference type="Gene3D" id="1.20.1250.20">
    <property type="entry name" value="MFS general substrate transporter like domains"/>
    <property type="match status" value="1"/>
</dbReference>
<dbReference type="Proteomes" id="UP000825935">
    <property type="component" value="Chromosome 1"/>
</dbReference>
<evidence type="ECO:0008006" key="10">
    <source>
        <dbReference type="Google" id="ProtNLM"/>
    </source>
</evidence>
<keyword evidence="4 7" id="KW-0812">Transmembrane</keyword>
<protein>
    <recommendedName>
        <fullName evidence="10">Major facilitator superfamily (MFS) profile domain-containing protein</fullName>
    </recommendedName>
</protein>
<dbReference type="GO" id="GO:0015144">
    <property type="term" value="F:carbohydrate transmembrane transporter activity"/>
    <property type="evidence" value="ECO:0007669"/>
    <property type="project" value="InterPro"/>
</dbReference>
<dbReference type="AlphaFoldDB" id="A0A8T2VBW2"/>
<gene>
    <name evidence="8" type="ORF">KP509_01G030300</name>
</gene>